<dbReference type="EMBL" id="VFOQ01000001">
    <property type="protein sequence ID" value="TQL60015.1"/>
    <property type="molecule type" value="Genomic_DNA"/>
</dbReference>
<accession>A0A542ZI49</accession>
<proteinExistence type="predicted"/>
<dbReference type="AlphaFoldDB" id="A0A542ZI49"/>
<dbReference type="Proteomes" id="UP000319514">
    <property type="component" value="Unassembled WGS sequence"/>
</dbReference>
<name>A0A542ZI49_9MICO</name>
<gene>
    <name evidence="2" type="ORF">FB474_1390</name>
</gene>
<dbReference type="RefSeq" id="WP_141787964.1">
    <property type="nucleotide sequence ID" value="NZ_VFOQ01000001.1"/>
</dbReference>
<feature type="compositionally biased region" description="Pro residues" evidence="1">
    <location>
        <begin position="289"/>
        <end position="303"/>
    </location>
</feature>
<dbReference type="OrthoDB" id="4871005at2"/>
<feature type="compositionally biased region" description="Pro residues" evidence="1">
    <location>
        <begin position="310"/>
        <end position="319"/>
    </location>
</feature>
<organism evidence="2 3">
    <name type="scientific">Oryzihumus leptocrescens</name>
    <dbReference type="NCBI Taxonomy" id="297536"/>
    <lineage>
        <taxon>Bacteria</taxon>
        <taxon>Bacillati</taxon>
        <taxon>Actinomycetota</taxon>
        <taxon>Actinomycetes</taxon>
        <taxon>Micrococcales</taxon>
        <taxon>Intrasporangiaceae</taxon>
        <taxon>Oryzihumus</taxon>
    </lineage>
</organism>
<keyword evidence="3" id="KW-1185">Reference proteome</keyword>
<reference evidence="2 3" key="1">
    <citation type="submission" date="2019-06" db="EMBL/GenBank/DDBJ databases">
        <title>Sequencing the genomes of 1000 actinobacteria strains.</title>
        <authorList>
            <person name="Klenk H.-P."/>
        </authorList>
    </citation>
    <scope>NUCLEOTIDE SEQUENCE [LARGE SCALE GENOMIC DNA]</scope>
    <source>
        <strain evidence="2 3">DSM 18082</strain>
    </source>
</reference>
<evidence type="ECO:0000313" key="3">
    <source>
        <dbReference type="Proteomes" id="UP000319514"/>
    </source>
</evidence>
<comment type="caution">
    <text evidence="2">The sequence shown here is derived from an EMBL/GenBank/DDBJ whole genome shotgun (WGS) entry which is preliminary data.</text>
</comment>
<protein>
    <submittedName>
        <fullName evidence="2">Uncharacterized protein</fullName>
    </submittedName>
</protein>
<feature type="region of interest" description="Disordered" evidence="1">
    <location>
        <begin position="275"/>
        <end position="328"/>
    </location>
</feature>
<evidence type="ECO:0000256" key="1">
    <source>
        <dbReference type="SAM" id="MobiDB-lite"/>
    </source>
</evidence>
<sequence length="328" mass="34315">MDENESGTERARARARLLNSVVVGVLRAVAEQEHRAAADPSPRVTDVAVGLGAAALDGSRRVTTAVGLAVRPVAAMLAPPAAVRERPARWLRDLAERGRAEREATALRLDALGRRVAPRLVDQAMGYVDVTDLVKDHVDLDALVATVDLDAAVARVDMDAILDRVDIDEIASRLDLGPILDRVDVNGIAAKLDLGPIVDKVDIDEIASRLDLDAVVSRLDLVALAEVVAEGLDLPAIIQSSSGSMASEALREVRWHGIGADERVANVVDKMLRRQGRDPEAPGQQPAVPEQPPGPAPSGPPAGPSTGSPSGPPAEPSTGPPGDNGNGH</sequence>
<evidence type="ECO:0000313" key="2">
    <source>
        <dbReference type="EMBL" id="TQL60015.1"/>
    </source>
</evidence>